<dbReference type="Proteomes" id="UP000242815">
    <property type="component" value="Unassembled WGS sequence"/>
</dbReference>
<dbReference type="Pfam" id="PF07007">
    <property type="entry name" value="LprI"/>
    <property type="match status" value="1"/>
</dbReference>
<evidence type="ECO:0000259" key="1">
    <source>
        <dbReference type="Pfam" id="PF07007"/>
    </source>
</evidence>
<evidence type="ECO:0000313" key="2">
    <source>
        <dbReference type="EMBL" id="SFQ85288.1"/>
    </source>
</evidence>
<reference evidence="2 3" key="1">
    <citation type="submission" date="2016-10" db="EMBL/GenBank/DDBJ databases">
        <authorList>
            <person name="de Groot N.N."/>
        </authorList>
    </citation>
    <scope>NUCLEOTIDE SEQUENCE [LARGE SCALE GENOMIC DNA]</scope>
    <source>
        <strain evidence="2 3">JCM 18415</strain>
    </source>
</reference>
<dbReference type="EMBL" id="FOYD01000007">
    <property type="protein sequence ID" value="SFQ85288.1"/>
    <property type="molecule type" value="Genomic_DNA"/>
</dbReference>
<dbReference type="OrthoDB" id="7340239at2"/>
<accession>A0A1I6BWF5</accession>
<protein>
    <submittedName>
        <fullName evidence="2">Uncharacterized conserved protein YecT, DUF1311 family</fullName>
    </submittedName>
</protein>
<dbReference type="Gene3D" id="1.20.1270.180">
    <property type="match status" value="1"/>
</dbReference>
<feature type="domain" description="Lysozyme inhibitor LprI-like N-terminal" evidence="1">
    <location>
        <begin position="23"/>
        <end position="115"/>
    </location>
</feature>
<gene>
    <name evidence="2" type="ORF">SAMN05216578_10799</name>
</gene>
<dbReference type="InterPro" id="IPR009739">
    <property type="entry name" value="LprI-like_N"/>
</dbReference>
<dbReference type="AlphaFoldDB" id="A0A1I6BWF5"/>
<name>A0A1I6BWF5_9GAMM</name>
<dbReference type="RefSeq" id="WP_090539490.1">
    <property type="nucleotide sequence ID" value="NZ_FOYD01000007.1"/>
</dbReference>
<proteinExistence type="predicted"/>
<organism evidence="2 3">
    <name type="scientific">Halopseudomonas formosensis</name>
    <dbReference type="NCBI Taxonomy" id="1002526"/>
    <lineage>
        <taxon>Bacteria</taxon>
        <taxon>Pseudomonadati</taxon>
        <taxon>Pseudomonadota</taxon>
        <taxon>Gammaproteobacteria</taxon>
        <taxon>Pseudomonadales</taxon>
        <taxon>Pseudomonadaceae</taxon>
        <taxon>Halopseudomonas</taxon>
    </lineage>
</organism>
<sequence length="135" mass="15345">MKNYLLLLPLAFTPFIHAEPPDCEEHAGTTLDMNLCIAEQVTAADEQLGRYLQAALQRYSDDPAVVDLLQESQDAWMNYRKTYCDAVYQQWSGGSIRGIMTGNCVLQLTRQRTLQIWADFLTYMDSTPPVLPKPE</sequence>
<dbReference type="STRING" id="1002526.SAMN05216578_10799"/>
<evidence type="ECO:0000313" key="3">
    <source>
        <dbReference type="Proteomes" id="UP000242815"/>
    </source>
</evidence>